<dbReference type="SUPFAM" id="SSF54427">
    <property type="entry name" value="NTF2-like"/>
    <property type="match status" value="1"/>
</dbReference>
<keyword evidence="1" id="KW-0812">Transmembrane</keyword>
<dbReference type="EMBL" id="BAABAE010000002">
    <property type="protein sequence ID" value="GAA3735868.1"/>
    <property type="molecule type" value="Genomic_DNA"/>
</dbReference>
<dbReference type="RefSeq" id="WP_344754318.1">
    <property type="nucleotide sequence ID" value="NZ_BAABAE010000002.1"/>
</dbReference>
<keyword evidence="3" id="KW-1185">Reference proteome</keyword>
<organism evidence="2 3">
    <name type="scientific">Leifsonella bigeumensis</name>
    <dbReference type="NCBI Taxonomy" id="433643"/>
    <lineage>
        <taxon>Bacteria</taxon>
        <taxon>Bacillati</taxon>
        <taxon>Actinomycetota</taxon>
        <taxon>Actinomycetes</taxon>
        <taxon>Micrococcales</taxon>
        <taxon>Microbacteriaceae</taxon>
        <taxon>Leifsonella</taxon>
    </lineage>
</organism>
<dbReference type="InterPro" id="IPR032710">
    <property type="entry name" value="NTF2-like_dom_sf"/>
</dbReference>
<evidence type="ECO:0008006" key="4">
    <source>
        <dbReference type="Google" id="ProtNLM"/>
    </source>
</evidence>
<name>A0ABP7FFA6_9MICO</name>
<keyword evidence="1" id="KW-1133">Transmembrane helix</keyword>
<protein>
    <recommendedName>
        <fullName evidence="4">DUF4878 domain-containing protein</fullName>
    </recommendedName>
</protein>
<evidence type="ECO:0000256" key="1">
    <source>
        <dbReference type="SAM" id="Phobius"/>
    </source>
</evidence>
<evidence type="ECO:0000313" key="3">
    <source>
        <dbReference type="Proteomes" id="UP001501004"/>
    </source>
</evidence>
<dbReference type="Proteomes" id="UP001501004">
    <property type="component" value="Unassembled WGS sequence"/>
</dbReference>
<evidence type="ECO:0000313" key="2">
    <source>
        <dbReference type="EMBL" id="GAA3735868.1"/>
    </source>
</evidence>
<proteinExistence type="predicted"/>
<gene>
    <name evidence="2" type="ORF">GCM10022239_09900</name>
</gene>
<comment type="caution">
    <text evidence="2">The sequence shown here is derived from an EMBL/GenBank/DDBJ whole genome shotgun (WGS) entry which is preliminary data.</text>
</comment>
<sequence length="154" mass="16497">MQTTSGRPDRTLVVIVSVIAAVVILSLVVVFTRGTPAPLDPTTPEGVVQAYTTAVIEGDLSAITPLLTKEVRDNCERLDPEGDSSVRLTLVSTKVSGDHATVRVSIATDYGSGPFGSSSYQTEDSFTLAMEGGQWLVETAPWQFTICYNTKVEQ</sequence>
<reference evidence="3" key="1">
    <citation type="journal article" date="2019" name="Int. J. Syst. Evol. Microbiol.">
        <title>The Global Catalogue of Microorganisms (GCM) 10K type strain sequencing project: providing services to taxonomists for standard genome sequencing and annotation.</title>
        <authorList>
            <consortium name="The Broad Institute Genomics Platform"/>
            <consortium name="The Broad Institute Genome Sequencing Center for Infectious Disease"/>
            <person name="Wu L."/>
            <person name="Ma J."/>
        </authorList>
    </citation>
    <scope>NUCLEOTIDE SEQUENCE [LARGE SCALE GENOMIC DNA]</scope>
    <source>
        <strain evidence="3">JCM 16949</strain>
    </source>
</reference>
<feature type="transmembrane region" description="Helical" evidence="1">
    <location>
        <begin position="12"/>
        <end position="31"/>
    </location>
</feature>
<keyword evidence="1" id="KW-0472">Membrane</keyword>
<accession>A0ABP7FFA6</accession>